<gene>
    <name evidence="4" type="primary">dhaL</name>
    <name evidence="4" type="ORF">ACIBG2_10235</name>
</gene>
<dbReference type="Gene3D" id="1.25.40.340">
    <property type="match status" value="1"/>
</dbReference>
<evidence type="ECO:0000313" key="5">
    <source>
        <dbReference type="Proteomes" id="UP001612741"/>
    </source>
</evidence>
<reference evidence="4 5" key="1">
    <citation type="submission" date="2024-10" db="EMBL/GenBank/DDBJ databases">
        <title>The Natural Products Discovery Center: Release of the First 8490 Sequenced Strains for Exploring Actinobacteria Biosynthetic Diversity.</title>
        <authorList>
            <person name="Kalkreuter E."/>
            <person name="Kautsar S.A."/>
            <person name="Yang D."/>
            <person name="Bader C.D."/>
            <person name="Teijaro C.N."/>
            <person name="Fluegel L."/>
            <person name="Davis C.M."/>
            <person name="Simpson J.R."/>
            <person name="Lauterbach L."/>
            <person name="Steele A.D."/>
            <person name="Gui C."/>
            <person name="Meng S."/>
            <person name="Li G."/>
            <person name="Viehrig K."/>
            <person name="Ye F."/>
            <person name="Su P."/>
            <person name="Kiefer A.F."/>
            <person name="Nichols A."/>
            <person name="Cepeda A.J."/>
            <person name="Yan W."/>
            <person name="Fan B."/>
            <person name="Jiang Y."/>
            <person name="Adhikari A."/>
            <person name="Zheng C.-J."/>
            <person name="Schuster L."/>
            <person name="Cowan T.M."/>
            <person name="Smanski M.J."/>
            <person name="Chevrette M.G."/>
            <person name="De Carvalho L.P.S."/>
            <person name="Shen B."/>
        </authorList>
    </citation>
    <scope>NUCLEOTIDE SEQUENCE [LARGE SCALE GENOMIC DNA]</scope>
    <source>
        <strain evidence="4 5">NPDC050545</strain>
    </source>
</reference>
<dbReference type="InterPro" id="IPR050861">
    <property type="entry name" value="Dihydroxyacetone_Kinase"/>
</dbReference>
<evidence type="ECO:0000259" key="3">
    <source>
        <dbReference type="PROSITE" id="PS51480"/>
    </source>
</evidence>
<proteinExistence type="predicted"/>
<sequence length="204" mass="20424">MDAAFCTAWLEEAAGAVAEGRERLTALDSAIGDGDHGANLDRGFSEVRQALAAGGAGQPLTVAGVTLIRKVGGASGPLYGSALRAMGKALAEEFTVADFAAAFQAGVDEVARLGKAEEGDKTMLDALGPAARALALAVGEGAGAREAFERAARAAREGAAATVPMVARKGRASYLGERSAGHEDPGAASSAMILDALAAVGARW</sequence>
<keyword evidence="1 4" id="KW-0808">Transferase</keyword>
<dbReference type="EC" id="2.7.1.121" evidence="4"/>
<evidence type="ECO:0000313" key="4">
    <source>
        <dbReference type="EMBL" id="MFI6497755.1"/>
    </source>
</evidence>
<dbReference type="PROSITE" id="PS51480">
    <property type="entry name" value="DHAL"/>
    <property type="match status" value="1"/>
</dbReference>
<dbReference type="EMBL" id="JBITGY010000002">
    <property type="protein sequence ID" value="MFI6497755.1"/>
    <property type="molecule type" value="Genomic_DNA"/>
</dbReference>
<protein>
    <submittedName>
        <fullName evidence="4">Dihydroxyacetone kinase subunit DhaL</fullName>
        <ecNumber evidence="4">2.7.1.121</ecNumber>
    </submittedName>
</protein>
<keyword evidence="2 4" id="KW-0418">Kinase</keyword>
<keyword evidence="5" id="KW-1185">Reference proteome</keyword>
<dbReference type="PANTHER" id="PTHR28629">
    <property type="entry name" value="TRIOKINASE/FMN CYCLASE"/>
    <property type="match status" value="1"/>
</dbReference>
<dbReference type="RefSeq" id="WP_397080815.1">
    <property type="nucleotide sequence ID" value="NZ_JBITGY010000002.1"/>
</dbReference>
<dbReference type="GO" id="GO:0047324">
    <property type="term" value="F:phosphoenolpyruvate-glycerone phosphotransferase activity"/>
    <property type="evidence" value="ECO:0007669"/>
    <property type="project" value="UniProtKB-EC"/>
</dbReference>
<accession>A0ABW7YPA0</accession>
<name>A0ABW7YPA0_9ACTN</name>
<dbReference type="InterPro" id="IPR004007">
    <property type="entry name" value="DhaL_dom"/>
</dbReference>
<dbReference type="PANTHER" id="PTHR28629:SF4">
    <property type="entry name" value="TRIOKINASE_FMN CYCLASE"/>
    <property type="match status" value="1"/>
</dbReference>
<dbReference type="InterPro" id="IPR036117">
    <property type="entry name" value="DhaL_dom_sf"/>
</dbReference>
<feature type="domain" description="DhaL" evidence="3">
    <location>
        <begin position="4"/>
        <end position="199"/>
    </location>
</feature>
<comment type="caution">
    <text evidence="4">The sequence shown here is derived from an EMBL/GenBank/DDBJ whole genome shotgun (WGS) entry which is preliminary data.</text>
</comment>
<dbReference type="SUPFAM" id="SSF101473">
    <property type="entry name" value="DhaL-like"/>
    <property type="match status" value="1"/>
</dbReference>
<organism evidence="4 5">
    <name type="scientific">Nonomuraea typhae</name>
    <dbReference type="NCBI Taxonomy" id="2603600"/>
    <lineage>
        <taxon>Bacteria</taxon>
        <taxon>Bacillati</taxon>
        <taxon>Actinomycetota</taxon>
        <taxon>Actinomycetes</taxon>
        <taxon>Streptosporangiales</taxon>
        <taxon>Streptosporangiaceae</taxon>
        <taxon>Nonomuraea</taxon>
    </lineage>
</organism>
<dbReference type="SMART" id="SM01120">
    <property type="entry name" value="Dak2"/>
    <property type="match status" value="1"/>
</dbReference>
<evidence type="ECO:0000256" key="2">
    <source>
        <dbReference type="ARBA" id="ARBA00022777"/>
    </source>
</evidence>
<evidence type="ECO:0000256" key="1">
    <source>
        <dbReference type="ARBA" id="ARBA00022679"/>
    </source>
</evidence>
<dbReference type="Proteomes" id="UP001612741">
    <property type="component" value="Unassembled WGS sequence"/>
</dbReference>
<dbReference type="NCBIfam" id="TIGR02365">
    <property type="entry name" value="dha_L_ycgS"/>
    <property type="match status" value="1"/>
</dbReference>
<dbReference type="Pfam" id="PF02734">
    <property type="entry name" value="Dak2"/>
    <property type="match status" value="1"/>
</dbReference>
<dbReference type="InterPro" id="IPR012737">
    <property type="entry name" value="DhaK_L_YcgS"/>
</dbReference>